<dbReference type="Proteomes" id="UP000600214">
    <property type="component" value="Unassembled WGS sequence"/>
</dbReference>
<dbReference type="EMBL" id="BMIA01000002">
    <property type="protein sequence ID" value="GGH38383.1"/>
    <property type="molecule type" value="Genomic_DNA"/>
</dbReference>
<gene>
    <name evidence="1" type="ORF">GCM10007423_32050</name>
</gene>
<evidence type="ECO:0000313" key="2">
    <source>
        <dbReference type="Proteomes" id="UP000600214"/>
    </source>
</evidence>
<sequence length="50" mass="5704">MNEKGYPFEIGVDGLIYKFESVSANKKIVKTVSFERLGKAVFSISRYSIR</sequence>
<proteinExistence type="predicted"/>
<comment type="caution">
    <text evidence="1">The sequence shown here is derived from an EMBL/GenBank/DDBJ whole genome shotgun (WGS) entry which is preliminary data.</text>
</comment>
<name>A0ABQ1YTX5_9BACT</name>
<organism evidence="1 2">
    <name type="scientific">Dyadobacter endophyticus</name>
    <dbReference type="NCBI Taxonomy" id="1749036"/>
    <lineage>
        <taxon>Bacteria</taxon>
        <taxon>Pseudomonadati</taxon>
        <taxon>Bacteroidota</taxon>
        <taxon>Cytophagia</taxon>
        <taxon>Cytophagales</taxon>
        <taxon>Spirosomataceae</taxon>
        <taxon>Dyadobacter</taxon>
    </lineage>
</organism>
<evidence type="ECO:0000313" key="1">
    <source>
        <dbReference type="EMBL" id="GGH38383.1"/>
    </source>
</evidence>
<keyword evidence="2" id="KW-1185">Reference proteome</keyword>
<reference evidence="2" key="1">
    <citation type="journal article" date="2019" name="Int. J. Syst. Evol. Microbiol.">
        <title>The Global Catalogue of Microorganisms (GCM) 10K type strain sequencing project: providing services to taxonomists for standard genome sequencing and annotation.</title>
        <authorList>
            <consortium name="The Broad Institute Genomics Platform"/>
            <consortium name="The Broad Institute Genome Sequencing Center for Infectious Disease"/>
            <person name="Wu L."/>
            <person name="Ma J."/>
        </authorList>
    </citation>
    <scope>NUCLEOTIDE SEQUENCE [LARGE SCALE GENOMIC DNA]</scope>
    <source>
        <strain evidence="2">CGMCC 1.15288</strain>
    </source>
</reference>
<protein>
    <submittedName>
        <fullName evidence="1">Uncharacterized protein</fullName>
    </submittedName>
</protein>
<accession>A0ABQ1YTX5</accession>